<dbReference type="Proteomes" id="UP000539473">
    <property type="component" value="Unassembled WGS sequence"/>
</dbReference>
<evidence type="ECO:0000313" key="1">
    <source>
        <dbReference type="EMBL" id="MBB5375468.1"/>
    </source>
</evidence>
<proteinExistence type="predicted"/>
<organism evidence="1 2">
    <name type="scientific">Deinococcus metalli</name>
    <dbReference type="NCBI Taxonomy" id="1141878"/>
    <lineage>
        <taxon>Bacteria</taxon>
        <taxon>Thermotogati</taxon>
        <taxon>Deinococcota</taxon>
        <taxon>Deinococci</taxon>
        <taxon>Deinococcales</taxon>
        <taxon>Deinococcaceae</taxon>
        <taxon>Deinococcus</taxon>
    </lineage>
</organism>
<gene>
    <name evidence="1" type="ORF">HNQ07_000912</name>
</gene>
<comment type="caution">
    <text evidence="1">The sequence shown here is derived from an EMBL/GenBank/DDBJ whole genome shotgun (WGS) entry which is preliminary data.</text>
</comment>
<protein>
    <recommendedName>
        <fullName evidence="3">Porin</fullName>
    </recommendedName>
</protein>
<reference evidence="1 2" key="1">
    <citation type="submission" date="2020-08" db="EMBL/GenBank/DDBJ databases">
        <title>Genomic Encyclopedia of Type Strains, Phase IV (KMG-IV): sequencing the most valuable type-strain genomes for metagenomic binning, comparative biology and taxonomic classification.</title>
        <authorList>
            <person name="Goeker M."/>
        </authorList>
    </citation>
    <scope>NUCLEOTIDE SEQUENCE [LARGE SCALE GENOMIC DNA]</scope>
    <source>
        <strain evidence="1 2">DSM 27521</strain>
    </source>
</reference>
<dbReference type="AlphaFoldDB" id="A0A7W8NQ49"/>
<dbReference type="EMBL" id="JACHFK010000001">
    <property type="protein sequence ID" value="MBB5375468.1"/>
    <property type="molecule type" value="Genomic_DNA"/>
</dbReference>
<evidence type="ECO:0008006" key="3">
    <source>
        <dbReference type="Google" id="ProtNLM"/>
    </source>
</evidence>
<evidence type="ECO:0000313" key="2">
    <source>
        <dbReference type="Proteomes" id="UP000539473"/>
    </source>
</evidence>
<accession>A0A7W8NQ49</accession>
<name>A0A7W8NQ49_9DEIO</name>
<dbReference type="RefSeq" id="WP_184109670.1">
    <property type="nucleotide sequence ID" value="NZ_BNAJ01000001.1"/>
</dbReference>
<sequence length="333" mass="33106">MTGRNGWAGMALMAALAAVGVGGAGATGVDFGVSYRTPAPTLLDALWGRVGVSDVDVLGGTGRLGISTRAADAGYTRTLSLPPLGAVTSSTDLAVTYAGGLRLTSRASATLGPVALNVVGAVFSTSATSVDPLSAWSSAPTDLRDRGWTADVTARYRVNRTLVVLAGGEFGAQAQGTLGVEGRRDLIRTLPPAEGDDPDAPSETETTGTVTWRVGARAGQGVLGATAGVSYSTPDGLSASVDGLLGPSSVGLSAAVGASGVVGEGSTMRAYAAYEPWRTASAPLRAGLEYGAPLGSGTLNVAVSGGRDLAGQVGLGARVGYTLDLTPVSPEQP</sequence>